<accession>A0ABN8J570</accession>
<dbReference type="Proteomes" id="UP000837857">
    <property type="component" value="Chromosome 9"/>
</dbReference>
<name>A0ABN8J570_9NEOP</name>
<protein>
    <submittedName>
        <fullName evidence="1">Uncharacterized protein</fullName>
    </submittedName>
</protein>
<reference evidence="1" key="1">
    <citation type="submission" date="2022-03" db="EMBL/GenBank/DDBJ databases">
        <authorList>
            <person name="Martin H S."/>
        </authorList>
    </citation>
    <scope>NUCLEOTIDE SEQUENCE</scope>
</reference>
<gene>
    <name evidence="1" type="ORF">IPOD504_LOCUS17149</name>
</gene>
<sequence length="179" mass="20878">MYCKKHAVGIKDIQKTNIFKVSSCAAEPLASSFSSADYQAVTAPRLLRLLFKRDINTHNYSRPSVRWRKILMYDRIQCTRFLYCTLGAQKPDEEIRRGLILMLRVPCPKGLKLIVLKLPIMEPNTEDRTSLKIFKEAYKLGQHFNEEATCRVEYPMCPFNSHLLIDLIRYLLRHQNATK</sequence>
<evidence type="ECO:0000313" key="1">
    <source>
        <dbReference type="EMBL" id="CAH2076135.1"/>
    </source>
</evidence>
<evidence type="ECO:0000313" key="2">
    <source>
        <dbReference type="Proteomes" id="UP000837857"/>
    </source>
</evidence>
<feature type="non-terminal residue" evidence="1">
    <location>
        <position position="179"/>
    </location>
</feature>
<proteinExistence type="predicted"/>
<keyword evidence="2" id="KW-1185">Reference proteome</keyword>
<organism evidence="1 2">
    <name type="scientific">Iphiclides podalirius</name>
    <name type="common">scarce swallowtail</name>
    <dbReference type="NCBI Taxonomy" id="110791"/>
    <lineage>
        <taxon>Eukaryota</taxon>
        <taxon>Metazoa</taxon>
        <taxon>Ecdysozoa</taxon>
        <taxon>Arthropoda</taxon>
        <taxon>Hexapoda</taxon>
        <taxon>Insecta</taxon>
        <taxon>Pterygota</taxon>
        <taxon>Neoptera</taxon>
        <taxon>Endopterygota</taxon>
        <taxon>Lepidoptera</taxon>
        <taxon>Glossata</taxon>
        <taxon>Ditrysia</taxon>
        <taxon>Papilionoidea</taxon>
        <taxon>Papilionidae</taxon>
        <taxon>Papilioninae</taxon>
        <taxon>Iphiclides</taxon>
    </lineage>
</organism>
<dbReference type="EMBL" id="OW152821">
    <property type="protein sequence ID" value="CAH2076135.1"/>
    <property type="molecule type" value="Genomic_DNA"/>
</dbReference>